<dbReference type="EC" id="3.6.4.13" evidence="1"/>
<dbReference type="SUPFAM" id="SSF54791">
    <property type="entry name" value="Eukaryotic type KH-domain (KH-domain type I)"/>
    <property type="match status" value="2"/>
</dbReference>
<feature type="region of interest" description="Disordered" evidence="7">
    <location>
        <begin position="768"/>
        <end position="826"/>
    </location>
</feature>
<dbReference type="PROSITE" id="PS51192">
    <property type="entry name" value="HELICASE_ATP_BIND_1"/>
    <property type="match status" value="1"/>
</dbReference>
<feature type="region of interest" description="Disordered" evidence="7">
    <location>
        <begin position="136"/>
        <end position="216"/>
    </location>
</feature>
<dbReference type="Pfam" id="PF00271">
    <property type="entry name" value="Helicase_C"/>
    <property type="match status" value="1"/>
</dbReference>
<dbReference type="GO" id="GO:0003723">
    <property type="term" value="F:RNA binding"/>
    <property type="evidence" value="ECO:0007669"/>
    <property type="project" value="UniProtKB-UniRule"/>
</dbReference>
<gene>
    <name evidence="8" type="ORF">APZ42_027633</name>
</gene>
<dbReference type="InterPro" id="IPR036612">
    <property type="entry name" value="KH_dom_type_1_sf"/>
</dbReference>
<keyword evidence="5" id="KW-0067">ATP-binding</keyword>
<dbReference type="InterPro" id="IPR004087">
    <property type="entry name" value="KH_dom"/>
</dbReference>
<evidence type="ECO:0000313" key="9">
    <source>
        <dbReference type="Proteomes" id="UP000076858"/>
    </source>
</evidence>
<dbReference type="GO" id="GO:0016787">
    <property type="term" value="F:hydrolase activity"/>
    <property type="evidence" value="ECO:0007669"/>
    <property type="project" value="UniProtKB-KW"/>
</dbReference>
<organism evidence="8 9">
    <name type="scientific">Daphnia magna</name>
    <dbReference type="NCBI Taxonomy" id="35525"/>
    <lineage>
        <taxon>Eukaryota</taxon>
        <taxon>Metazoa</taxon>
        <taxon>Ecdysozoa</taxon>
        <taxon>Arthropoda</taxon>
        <taxon>Crustacea</taxon>
        <taxon>Branchiopoda</taxon>
        <taxon>Diplostraca</taxon>
        <taxon>Cladocera</taxon>
        <taxon>Anomopoda</taxon>
        <taxon>Daphniidae</taxon>
        <taxon>Daphnia</taxon>
    </lineage>
</organism>
<feature type="compositionally biased region" description="Basic and acidic residues" evidence="7">
    <location>
        <begin position="1"/>
        <end position="17"/>
    </location>
</feature>
<dbReference type="PANTHER" id="PTHR47958">
    <property type="entry name" value="ATP-DEPENDENT RNA HELICASE DBP3"/>
    <property type="match status" value="1"/>
</dbReference>
<comment type="caution">
    <text evidence="8">The sequence shown here is derived from an EMBL/GenBank/DDBJ whole genome shotgun (WGS) entry which is preliminary data.</text>
</comment>
<dbReference type="AlphaFoldDB" id="A0A0P5US11"/>
<evidence type="ECO:0000256" key="5">
    <source>
        <dbReference type="ARBA" id="ARBA00022840"/>
    </source>
</evidence>
<dbReference type="InterPro" id="IPR001650">
    <property type="entry name" value="Helicase_C-like"/>
</dbReference>
<dbReference type="CDD" id="cd18787">
    <property type="entry name" value="SF2_C_DEAD"/>
    <property type="match status" value="1"/>
</dbReference>
<keyword evidence="3" id="KW-0378">Hydrolase</keyword>
<feature type="compositionally biased region" description="Basic and acidic residues" evidence="7">
    <location>
        <begin position="33"/>
        <end position="65"/>
    </location>
</feature>
<dbReference type="OrthoDB" id="196131at2759"/>
<evidence type="ECO:0000313" key="8">
    <source>
        <dbReference type="EMBL" id="KZS08342.1"/>
    </source>
</evidence>
<dbReference type="STRING" id="35525.A0A0P5US11"/>
<dbReference type="InterPro" id="IPR027417">
    <property type="entry name" value="P-loop_NTPase"/>
</dbReference>
<dbReference type="InterPro" id="IPR000629">
    <property type="entry name" value="RNA-helicase_DEAD-box_CS"/>
</dbReference>
<sequence length="826" mass="91845">MSDRRGYSRDGSRDSRHSSSTNYPQNYQSSHRSSHDSSRSNRWENSSRDYHHSEENSKKNEHTPKTENSTVIRVSYDIVNCLSARGNAKVGELQDKSGAQIQVIHEDDNWVDVGVQISGQQEQIKLAEKMIKELNSSTSNSNTNSSTPYQSSSKGDGTSLDDWTFNAADSGMKKPKWENERQLDSERWQKPSFEPPRRQNHVESESRHPQPSANTLIVKVPSGSVGRIIGRGGAKINELQDQTGARIKILKDDDNGTEASIQITGDVEKQKEAERLIKELVSTSSFPGSGFSTNSSQPHTVPDQSDVAFVDWGAVIRDSKEASIRRWANSPKICKNFYIEDPEVAVMSREEVEKFRLTHNNITISHYKSDDTRPIPNPVMTFAQAFAHYPELLEAVQNQQFKDPSPIQCQAWPVLLKGHDLIGIAQTGTGKTLAFLLPALIHIEGQPVTRSERQGPSVLIMAPTRELAQQIEREVAKFPWKGIKCLCVYGGGDRRQQIGAVSAGVEIVVATPGRLYDLMQAGALKTSSVSYVVLDEADRMLDLGFEPQIKKILIDVRPDRQIIMTSATWPEGIRRIANEYMDNPLQVCVGTLDLAACHSVTQHVEILDEEDKRQRLLDFIRHLDPNDKAIVFVGRKLVADQVASELSLIGISCQCIHGDREQIDREQALADLRNGDVRLLIATDVASRGIDIKDITHILNYDFPRHAEEYVHRVGRTGRAGRTGIAISFMTREDWSKASDLIDILKEANQEVPPELIRMAERFAAWKERKDEERQRNAADMGGGGGFRGRGGGGGGGGRGGRRGDRDGGFGGGFGSRRGGFGRDFM</sequence>
<dbReference type="GO" id="GO:0005524">
    <property type="term" value="F:ATP binding"/>
    <property type="evidence" value="ECO:0007669"/>
    <property type="project" value="UniProtKB-KW"/>
</dbReference>
<dbReference type="InterPro" id="IPR014001">
    <property type="entry name" value="Helicase_ATP-bd"/>
</dbReference>
<dbReference type="InterPro" id="IPR004088">
    <property type="entry name" value="KH_dom_type_1"/>
</dbReference>
<dbReference type="Gene3D" id="3.30.1370.10">
    <property type="entry name" value="K Homology domain, type 1"/>
    <property type="match status" value="2"/>
</dbReference>
<dbReference type="GO" id="GO:0010468">
    <property type="term" value="P:regulation of gene expression"/>
    <property type="evidence" value="ECO:0007669"/>
    <property type="project" value="UniProtKB-ARBA"/>
</dbReference>
<dbReference type="Proteomes" id="UP000076858">
    <property type="component" value="Unassembled WGS sequence"/>
</dbReference>
<dbReference type="SMART" id="SM00487">
    <property type="entry name" value="DEXDc"/>
    <property type="match status" value="1"/>
</dbReference>
<evidence type="ECO:0000256" key="3">
    <source>
        <dbReference type="ARBA" id="ARBA00022801"/>
    </source>
</evidence>
<keyword evidence="9" id="KW-1185">Reference proteome</keyword>
<dbReference type="CDD" id="cd00105">
    <property type="entry name" value="KH-I"/>
    <property type="match status" value="1"/>
</dbReference>
<evidence type="ECO:0000256" key="4">
    <source>
        <dbReference type="ARBA" id="ARBA00022806"/>
    </source>
</evidence>
<keyword evidence="2" id="KW-0547">Nucleotide-binding</keyword>
<feature type="compositionally biased region" description="Gly residues" evidence="7">
    <location>
        <begin position="781"/>
        <end position="799"/>
    </location>
</feature>
<dbReference type="PROSITE" id="PS00039">
    <property type="entry name" value="DEAD_ATP_HELICASE"/>
    <property type="match status" value="1"/>
</dbReference>
<dbReference type="Gene3D" id="3.40.50.300">
    <property type="entry name" value="P-loop containing nucleotide triphosphate hydrolases"/>
    <property type="match status" value="2"/>
</dbReference>
<dbReference type="FunFam" id="3.40.50.300:FF:000008">
    <property type="entry name" value="ATP-dependent RNA helicase RhlB"/>
    <property type="match status" value="1"/>
</dbReference>
<dbReference type="PROSITE" id="PS50084">
    <property type="entry name" value="KH_TYPE_1"/>
    <property type="match status" value="2"/>
</dbReference>
<comment type="catalytic activity">
    <reaction evidence="6">
        <text>ATP + H2O = ADP + phosphate + H(+)</text>
        <dbReference type="Rhea" id="RHEA:13065"/>
        <dbReference type="ChEBI" id="CHEBI:15377"/>
        <dbReference type="ChEBI" id="CHEBI:15378"/>
        <dbReference type="ChEBI" id="CHEBI:30616"/>
        <dbReference type="ChEBI" id="CHEBI:43474"/>
        <dbReference type="ChEBI" id="CHEBI:456216"/>
        <dbReference type="EC" id="3.6.4.13"/>
    </reaction>
</comment>
<dbReference type="Pfam" id="PF00013">
    <property type="entry name" value="KH_1"/>
    <property type="match status" value="2"/>
</dbReference>
<evidence type="ECO:0000256" key="6">
    <source>
        <dbReference type="ARBA" id="ARBA00047984"/>
    </source>
</evidence>
<dbReference type="FunFam" id="3.40.50.300:FF:000079">
    <property type="entry name" value="probable ATP-dependent RNA helicase DDX17"/>
    <property type="match status" value="1"/>
</dbReference>
<protein>
    <recommendedName>
        <fullName evidence="1">RNA helicase</fullName>
        <ecNumber evidence="1">3.6.4.13</ecNumber>
    </recommendedName>
</protein>
<evidence type="ECO:0000256" key="2">
    <source>
        <dbReference type="ARBA" id="ARBA00022741"/>
    </source>
</evidence>
<dbReference type="GO" id="GO:0003724">
    <property type="term" value="F:RNA helicase activity"/>
    <property type="evidence" value="ECO:0007669"/>
    <property type="project" value="UniProtKB-EC"/>
</dbReference>
<reference evidence="8 9" key="1">
    <citation type="submission" date="2016-03" db="EMBL/GenBank/DDBJ databases">
        <title>EvidentialGene: Evidence-directed Construction of Genes on Genomes.</title>
        <authorList>
            <person name="Gilbert D.G."/>
            <person name="Choi J.-H."/>
            <person name="Mockaitis K."/>
            <person name="Colbourne J."/>
            <person name="Pfrender M."/>
        </authorList>
    </citation>
    <scope>NUCLEOTIDE SEQUENCE [LARGE SCALE GENOMIC DNA]</scope>
    <source>
        <strain evidence="8 9">Xinb3</strain>
        <tissue evidence="8">Complete organism</tissue>
    </source>
</reference>
<name>A0A0P5US11_9CRUS</name>
<evidence type="ECO:0000256" key="7">
    <source>
        <dbReference type="SAM" id="MobiDB-lite"/>
    </source>
</evidence>
<feature type="region of interest" description="Disordered" evidence="7">
    <location>
        <begin position="1"/>
        <end position="68"/>
    </location>
</feature>
<dbReference type="PROSITE" id="PS51194">
    <property type="entry name" value="HELICASE_CTER"/>
    <property type="match status" value="1"/>
</dbReference>
<feature type="compositionally biased region" description="Basic and acidic residues" evidence="7">
    <location>
        <begin position="768"/>
        <end position="777"/>
    </location>
</feature>
<dbReference type="EMBL" id="LRGB01002227">
    <property type="protein sequence ID" value="KZS08342.1"/>
    <property type="molecule type" value="Genomic_DNA"/>
</dbReference>
<feature type="compositionally biased region" description="Low complexity" evidence="7">
    <location>
        <begin position="136"/>
        <end position="153"/>
    </location>
</feature>
<dbReference type="InterPro" id="IPR011545">
    <property type="entry name" value="DEAD/DEAH_box_helicase_dom"/>
</dbReference>
<feature type="compositionally biased region" description="Basic and acidic residues" evidence="7">
    <location>
        <begin position="171"/>
        <end position="208"/>
    </location>
</feature>
<dbReference type="SUPFAM" id="SSF52540">
    <property type="entry name" value="P-loop containing nucleoside triphosphate hydrolases"/>
    <property type="match status" value="1"/>
</dbReference>
<keyword evidence="4 8" id="KW-0347">Helicase</keyword>
<feature type="compositionally biased region" description="Gly residues" evidence="7">
    <location>
        <begin position="809"/>
        <end position="819"/>
    </location>
</feature>
<dbReference type="SMART" id="SM00322">
    <property type="entry name" value="KH"/>
    <property type="match status" value="2"/>
</dbReference>
<proteinExistence type="predicted"/>
<accession>A0A0P5US11</accession>
<dbReference type="Pfam" id="PF00270">
    <property type="entry name" value="DEAD"/>
    <property type="match status" value="1"/>
</dbReference>
<evidence type="ECO:0000256" key="1">
    <source>
        <dbReference type="ARBA" id="ARBA00012552"/>
    </source>
</evidence>
<dbReference type="SMART" id="SM00490">
    <property type="entry name" value="HELICc"/>
    <property type="match status" value="1"/>
</dbReference>